<evidence type="ECO:0000256" key="4">
    <source>
        <dbReference type="RuleBase" id="RU367022"/>
    </source>
</evidence>
<comment type="similarity">
    <text evidence="4">Belongs to the copper transporter (Ctr) (TC 1.A.56) family. SLC31A subfamily.</text>
</comment>
<dbReference type="OrthoDB" id="161814at2759"/>
<sequence length="160" mass="18437">MDHSSHYAGSSMDHSMPDMDHDMPAMCSMNMLFTWDWKNTCVVYRWWHVKTFPQFLATLVAIVIIAAGYEYTKYWFNKREANTASVAPVSSANNSAPLIRKYAKWSKSLTYGFQVGYSFMLMLIFMTYNGWYMIATVVGAVLGHHFWGQDTPQTRSMACH</sequence>
<keyword evidence="4" id="KW-0186">Copper</keyword>
<proteinExistence type="inferred from homology"/>
<evidence type="ECO:0000313" key="6">
    <source>
        <dbReference type="Proteomes" id="UP000837801"/>
    </source>
</evidence>
<comment type="caution">
    <text evidence="5">The sequence shown here is derived from an EMBL/GenBank/DDBJ whole genome shotgun (WGS) entry which is preliminary data.</text>
</comment>
<keyword evidence="2 4" id="KW-1133">Transmembrane helix</keyword>
<keyword evidence="6" id="KW-1185">Reference proteome</keyword>
<dbReference type="InterPro" id="IPR007274">
    <property type="entry name" value="Cop_transporter"/>
</dbReference>
<keyword evidence="4" id="KW-0813">Transport</keyword>
<organism evidence="5 6">
    <name type="scientific">[Candida] railenensis</name>
    <dbReference type="NCBI Taxonomy" id="45579"/>
    <lineage>
        <taxon>Eukaryota</taxon>
        <taxon>Fungi</taxon>
        <taxon>Dikarya</taxon>
        <taxon>Ascomycota</taxon>
        <taxon>Saccharomycotina</taxon>
        <taxon>Pichiomycetes</taxon>
        <taxon>Debaryomycetaceae</taxon>
        <taxon>Kurtzmaniella</taxon>
    </lineage>
</organism>
<reference evidence="5" key="1">
    <citation type="submission" date="2022-03" db="EMBL/GenBank/DDBJ databases">
        <authorList>
            <person name="Legras J.-L."/>
            <person name="Devillers H."/>
            <person name="Grondin C."/>
        </authorList>
    </citation>
    <scope>NUCLEOTIDE SEQUENCE</scope>
    <source>
        <strain evidence="5">CLIB 1423</strain>
    </source>
</reference>
<keyword evidence="3 4" id="KW-0472">Membrane</keyword>
<evidence type="ECO:0000256" key="1">
    <source>
        <dbReference type="ARBA" id="ARBA00022692"/>
    </source>
</evidence>
<feature type="transmembrane region" description="Helical" evidence="4">
    <location>
        <begin position="108"/>
        <end position="125"/>
    </location>
</feature>
<dbReference type="Pfam" id="PF04145">
    <property type="entry name" value="Ctr"/>
    <property type="match status" value="1"/>
</dbReference>
<evidence type="ECO:0000313" key="5">
    <source>
        <dbReference type="EMBL" id="CAH2352045.1"/>
    </source>
</evidence>
<dbReference type="GO" id="GO:0005375">
    <property type="term" value="F:copper ion transmembrane transporter activity"/>
    <property type="evidence" value="ECO:0007669"/>
    <property type="project" value="UniProtKB-UniRule"/>
</dbReference>
<dbReference type="EMBL" id="CAKXYY010000005">
    <property type="protein sequence ID" value="CAH2352045.1"/>
    <property type="molecule type" value="Genomic_DNA"/>
</dbReference>
<name>A0A9P0QNZ2_9ASCO</name>
<dbReference type="GO" id="GO:0000329">
    <property type="term" value="C:fungal-type vacuole membrane"/>
    <property type="evidence" value="ECO:0007669"/>
    <property type="project" value="TreeGrafter"/>
</dbReference>
<dbReference type="AlphaFoldDB" id="A0A9P0QNZ2"/>
<keyword evidence="4" id="KW-0406">Ion transport</keyword>
<dbReference type="PANTHER" id="PTHR12483">
    <property type="entry name" value="SOLUTE CARRIER FAMILY 31 COPPER TRANSPORTERS"/>
    <property type="match status" value="1"/>
</dbReference>
<feature type="transmembrane region" description="Helical" evidence="4">
    <location>
        <begin position="52"/>
        <end position="69"/>
    </location>
</feature>
<accession>A0A9P0QNZ2</accession>
<dbReference type="PANTHER" id="PTHR12483:SF115">
    <property type="entry name" value="COPPER TRANSPORT PROTEIN"/>
    <property type="match status" value="1"/>
</dbReference>
<comment type="subcellular location">
    <subcellularLocation>
        <location evidence="4">Membrane</location>
        <topology evidence="4">Multi-pass membrane protein</topology>
    </subcellularLocation>
</comment>
<protein>
    <recommendedName>
        <fullName evidence="4">Copper transport protein</fullName>
    </recommendedName>
</protein>
<keyword evidence="4" id="KW-0187">Copper transport</keyword>
<gene>
    <name evidence="5" type="ORF">CLIB1423_05S04368</name>
</gene>
<dbReference type="Proteomes" id="UP000837801">
    <property type="component" value="Unassembled WGS sequence"/>
</dbReference>
<keyword evidence="1 4" id="KW-0812">Transmembrane</keyword>
<feature type="transmembrane region" description="Helical" evidence="4">
    <location>
        <begin position="131"/>
        <end position="147"/>
    </location>
</feature>
<evidence type="ECO:0000256" key="3">
    <source>
        <dbReference type="ARBA" id="ARBA00023136"/>
    </source>
</evidence>
<evidence type="ECO:0000256" key="2">
    <source>
        <dbReference type="ARBA" id="ARBA00022989"/>
    </source>
</evidence>